<dbReference type="EMBL" id="UINC01141722">
    <property type="protein sequence ID" value="SVD29632.1"/>
    <property type="molecule type" value="Genomic_DNA"/>
</dbReference>
<organism evidence="1">
    <name type="scientific">marine metagenome</name>
    <dbReference type="NCBI Taxonomy" id="408172"/>
    <lineage>
        <taxon>unclassified sequences</taxon>
        <taxon>metagenomes</taxon>
        <taxon>ecological metagenomes</taxon>
    </lineage>
</organism>
<dbReference type="PANTHER" id="PTHR38774">
    <property type="entry name" value="CYTOPLASMIC PROTEIN-RELATED"/>
    <property type="match status" value="1"/>
</dbReference>
<dbReference type="PANTHER" id="PTHR38774:SF1">
    <property type="entry name" value="CYTOPLASMIC PROTEIN"/>
    <property type="match status" value="1"/>
</dbReference>
<evidence type="ECO:0000313" key="1">
    <source>
        <dbReference type="EMBL" id="SVD29632.1"/>
    </source>
</evidence>
<accession>A0A382U6J6</accession>
<dbReference type="AlphaFoldDB" id="A0A382U6J6"/>
<gene>
    <name evidence="1" type="ORF">METZ01_LOCUS382486</name>
</gene>
<sequence>MSLMLADSYIVPECIVQPRSFGGLMALYEGNYIKLNALITRLDQCSGHFMSYTAHDCDLQLIVEERTRYTCLLRLTYLFRVSENTLADPDLCAKVYFDAKMCEVRGWAKHHQHEVLRNLDYRYSGELNYRWSLNMMLSKWLDYLLDMGHAFPARQTR</sequence>
<reference evidence="1" key="1">
    <citation type="submission" date="2018-05" db="EMBL/GenBank/DDBJ databases">
        <authorList>
            <person name="Lanie J.A."/>
            <person name="Ng W.-L."/>
            <person name="Kazmierczak K.M."/>
            <person name="Andrzejewski T.M."/>
            <person name="Davidsen T.M."/>
            <person name="Wayne K.J."/>
            <person name="Tettelin H."/>
            <person name="Glass J.I."/>
            <person name="Rusch D."/>
            <person name="Podicherti R."/>
            <person name="Tsui H.-C.T."/>
            <person name="Winkler M.E."/>
        </authorList>
    </citation>
    <scope>NUCLEOTIDE SEQUENCE</scope>
</reference>
<proteinExistence type="predicted"/>
<name>A0A382U6J6_9ZZZZ</name>
<protein>
    <recommendedName>
        <fullName evidence="2">DUF1249 domain-containing protein</fullName>
    </recommendedName>
</protein>
<evidence type="ECO:0008006" key="2">
    <source>
        <dbReference type="Google" id="ProtNLM"/>
    </source>
</evidence>
<dbReference type="InterPro" id="IPR009659">
    <property type="entry name" value="DUF1249"/>
</dbReference>
<dbReference type="Pfam" id="PF06853">
    <property type="entry name" value="DUF1249"/>
    <property type="match status" value="1"/>
</dbReference>